<reference evidence="1 2" key="1">
    <citation type="journal article" date="2006" name="J. Bacteriol.">
        <title>Comparison of the genome sequence of the poultry pathogen Bordetella avium with those of B. bronchiseptica, B. pertussis, and B. parapertussis reveals extensive diversity in surface structures associated with host interaction.</title>
        <authorList>
            <person name="Sebaihia M."/>
            <person name="Preston A."/>
            <person name="Maskell D.J."/>
            <person name="Kuzmiak H."/>
            <person name="Connell T.D."/>
            <person name="King N.D."/>
            <person name="Orndorff P.E."/>
            <person name="Miyamoto D.M."/>
            <person name="Thomson N.R."/>
            <person name="Harris D."/>
            <person name="Goble A."/>
            <person name="Lord A."/>
            <person name="Murphy L."/>
            <person name="Quail M.A."/>
            <person name="Rutter S."/>
            <person name="Squares R."/>
            <person name="Squares S."/>
            <person name="Woodward J."/>
            <person name="Parkhill J."/>
            <person name="Temple L.M."/>
        </authorList>
    </citation>
    <scope>NUCLEOTIDE SEQUENCE [LARGE SCALE GENOMIC DNA]</scope>
    <source>
        <strain evidence="1 2">197N</strain>
    </source>
</reference>
<evidence type="ECO:0000313" key="2">
    <source>
        <dbReference type="Proteomes" id="UP000001977"/>
    </source>
</evidence>
<name>Q2L2N0_BORA1</name>
<proteinExistence type="predicted"/>
<organism evidence="1 2">
    <name type="scientific">Bordetella avium (strain 197N)</name>
    <dbReference type="NCBI Taxonomy" id="360910"/>
    <lineage>
        <taxon>Bacteria</taxon>
        <taxon>Pseudomonadati</taxon>
        <taxon>Pseudomonadota</taxon>
        <taxon>Betaproteobacteria</taxon>
        <taxon>Burkholderiales</taxon>
        <taxon>Alcaligenaceae</taxon>
        <taxon>Bordetella</taxon>
    </lineage>
</organism>
<dbReference type="STRING" id="360910.BAV1390"/>
<evidence type="ECO:0000313" key="1">
    <source>
        <dbReference type="EMBL" id="CAJ48999.1"/>
    </source>
</evidence>
<keyword evidence="2" id="KW-1185">Reference proteome</keyword>
<sequence length="113" mass="12636">VAIMRVANPPSFDLAQEQARRMKPLHSMQDIPMETELDGRLLALRQALAISIALSTRGHTQATDMALELLNDLRSYADDSPFDQPVWVQGAQNELEEISRLVRAFTQSEDDAS</sequence>
<dbReference type="AlphaFoldDB" id="Q2L2N0"/>
<feature type="non-terminal residue" evidence="1">
    <location>
        <position position="1"/>
    </location>
</feature>
<dbReference type="KEGG" id="bav:BAV1390"/>
<gene>
    <name evidence="1" type="ordered locus">BAV1390</name>
</gene>
<dbReference type="EMBL" id="AM167904">
    <property type="protein sequence ID" value="CAJ48999.1"/>
    <property type="molecule type" value="Genomic_DNA"/>
</dbReference>
<dbReference type="Proteomes" id="UP000001977">
    <property type="component" value="Chromosome"/>
</dbReference>
<dbReference type="HOGENOM" id="CLU_171448_0_0_4"/>
<accession>Q2L2N0</accession>
<protein>
    <submittedName>
        <fullName evidence="1">Uncharacterized protein</fullName>
    </submittedName>
</protein>